<dbReference type="Proteomes" id="UP000020681">
    <property type="component" value="Unassembled WGS sequence"/>
</dbReference>
<evidence type="ECO:0000259" key="1">
    <source>
        <dbReference type="Pfam" id="PF00464"/>
    </source>
</evidence>
<dbReference type="Gene3D" id="3.40.640.10">
    <property type="entry name" value="Type I PLP-dependent aspartate aminotransferase-like (Major domain)"/>
    <property type="match status" value="1"/>
</dbReference>
<dbReference type="Pfam" id="PF00464">
    <property type="entry name" value="SHMT"/>
    <property type="match status" value="1"/>
</dbReference>
<feature type="domain" description="Serine hydroxymethyltransferase-like" evidence="1">
    <location>
        <begin position="2"/>
        <end position="37"/>
    </location>
</feature>
<protein>
    <submittedName>
        <fullName evidence="2">Serine hydroxymethyltransferase family protein</fullName>
    </submittedName>
</protein>
<dbReference type="InterPro" id="IPR015421">
    <property type="entry name" value="PyrdxlP-dep_Trfase_major"/>
</dbReference>
<organism evidence="2 3">
    <name type="scientific">Mycobacterium ulcerans str. Harvey</name>
    <dbReference type="NCBI Taxonomy" id="1299332"/>
    <lineage>
        <taxon>Bacteria</taxon>
        <taxon>Bacillati</taxon>
        <taxon>Actinomycetota</taxon>
        <taxon>Actinomycetes</taxon>
        <taxon>Mycobacteriales</taxon>
        <taxon>Mycobacteriaceae</taxon>
        <taxon>Mycobacterium</taxon>
        <taxon>Mycobacterium ulcerans group</taxon>
    </lineage>
</organism>
<dbReference type="EMBL" id="JAOL01000066">
    <property type="protein sequence ID" value="EUA93151.1"/>
    <property type="molecule type" value="Genomic_DNA"/>
</dbReference>
<evidence type="ECO:0000313" key="3">
    <source>
        <dbReference type="Proteomes" id="UP000020681"/>
    </source>
</evidence>
<keyword evidence="3" id="KW-1185">Reference proteome</keyword>
<name>A0ABN0R812_MYCUL</name>
<gene>
    <name evidence="2" type="ORF">I551_0391</name>
</gene>
<proteinExistence type="predicted"/>
<accession>A0ABN0R812</accession>
<reference evidence="2 3" key="1">
    <citation type="submission" date="2014-01" db="EMBL/GenBank/DDBJ databases">
        <authorList>
            <person name="Dobos K."/>
            <person name="Lenaerts A."/>
            <person name="Ordway D."/>
            <person name="DeGroote M.A."/>
            <person name="Parker T."/>
            <person name="Sizemore C."/>
            <person name="Tallon L.J."/>
            <person name="Sadzewicz L.K."/>
            <person name="Sengamalay N."/>
            <person name="Fraser C.M."/>
            <person name="Hine E."/>
            <person name="Shefchek K.A."/>
            <person name="Das S.P."/>
            <person name="Tettelin H."/>
        </authorList>
    </citation>
    <scope>NUCLEOTIDE SEQUENCE [LARGE SCALE GENOMIC DNA]</scope>
    <source>
        <strain evidence="2 3">Harvey</strain>
    </source>
</reference>
<dbReference type="InterPro" id="IPR039429">
    <property type="entry name" value="SHMT-like_dom"/>
</dbReference>
<dbReference type="SUPFAM" id="SSF53383">
    <property type="entry name" value="PLP-dependent transferases"/>
    <property type="match status" value="1"/>
</dbReference>
<evidence type="ECO:0000313" key="2">
    <source>
        <dbReference type="EMBL" id="EUA93151.1"/>
    </source>
</evidence>
<dbReference type="InterPro" id="IPR015424">
    <property type="entry name" value="PyrdxlP-dep_Trfase"/>
</dbReference>
<comment type="caution">
    <text evidence="2">The sequence shown here is derived from an EMBL/GenBank/DDBJ whole genome shotgun (WGS) entry which is preliminary data.</text>
</comment>
<sequence length="58" mass="6440">MLDFAAFRSIADEVGAQLFVDMAHFAGLVAAGLHPSRCRMRMWFPPQFTRRSVAAGRA</sequence>